<feature type="transmembrane region" description="Helical" evidence="1">
    <location>
        <begin position="271"/>
        <end position="291"/>
    </location>
</feature>
<comment type="caution">
    <text evidence="2">The sequence shown here is derived from an EMBL/GenBank/DDBJ whole genome shotgun (WGS) entry which is preliminary data.</text>
</comment>
<feature type="transmembrane region" description="Helical" evidence="1">
    <location>
        <begin position="20"/>
        <end position="38"/>
    </location>
</feature>
<evidence type="ECO:0000313" key="3">
    <source>
        <dbReference type="Proteomes" id="UP000439550"/>
    </source>
</evidence>
<feature type="transmembrane region" description="Helical" evidence="1">
    <location>
        <begin position="303"/>
        <end position="326"/>
    </location>
</feature>
<keyword evidence="1" id="KW-0472">Membrane</keyword>
<reference evidence="2 3" key="1">
    <citation type="submission" date="2019-10" db="EMBL/GenBank/DDBJ databases">
        <authorList>
            <person name="Dong K."/>
        </authorList>
    </citation>
    <scope>NUCLEOTIDE SEQUENCE [LARGE SCALE GENOMIC DNA]</scope>
    <source>
        <strain evidence="2 3">DSM 28960</strain>
    </source>
</reference>
<dbReference type="EMBL" id="WITJ01000007">
    <property type="protein sequence ID" value="MQW39474.1"/>
    <property type="molecule type" value="Genomic_DNA"/>
</dbReference>
<sequence length="457" mass="52633">MKCRRNFMAQLKRIKPTTIFVSLALCFGIIAAIIMPVASAPDETYHFNNSFNIFFENEAMTKNLSKTSSQQTLLGAKDLFAIRNTNIAGSADDLYKTSLTRKVTQLKHSRFRLSLNRQNLIHLPQALGILIAYFIYPSYGLMFIFGRLCNLFFYTGLIYVAIKKSAFGKLPIALIALLPISIQQAASLSYDTSLFASVFLVFSLMTNIWKNNFKISRKWWLYLPLILLGLYLTKKSALIMLALIFTVPVTFFRNQKLKKALEAVWNFCNKYKWLVGVGMIMGSFLVFRFLFTNYGGFMRWLHIMFNTYFVTWINTNLDPIVVSGMVGSFGALTYRLPEWLIILTFVVMSWIMLSDEKIKLDNRVVFISSCIFIFNILITGTMMYKGWTGGVGNVSIGEQGRYYTPFLIFLLPLFMKLSESIKLEIKPWHREVLTFTISFINLFLFVVLTVLFWFTKG</sequence>
<evidence type="ECO:0000313" key="2">
    <source>
        <dbReference type="EMBL" id="MQW39474.1"/>
    </source>
</evidence>
<dbReference type="Pfam" id="PF09913">
    <property type="entry name" value="DUF2142"/>
    <property type="match status" value="1"/>
</dbReference>
<dbReference type="InterPro" id="IPR018674">
    <property type="entry name" value="DUF2142_membrane"/>
</dbReference>
<feature type="transmembrane region" description="Helical" evidence="1">
    <location>
        <begin position="126"/>
        <end position="145"/>
    </location>
</feature>
<keyword evidence="3" id="KW-1185">Reference proteome</keyword>
<keyword evidence="1" id="KW-1133">Transmembrane helix</keyword>
<keyword evidence="1" id="KW-0812">Transmembrane</keyword>
<feature type="transmembrane region" description="Helical" evidence="1">
    <location>
        <begin position="166"/>
        <end position="186"/>
    </location>
</feature>
<feature type="transmembrane region" description="Helical" evidence="1">
    <location>
        <begin position="332"/>
        <end position="352"/>
    </location>
</feature>
<feature type="transmembrane region" description="Helical" evidence="1">
    <location>
        <begin position="221"/>
        <end position="251"/>
    </location>
</feature>
<dbReference type="OrthoDB" id="2224229at2"/>
<feature type="transmembrane region" description="Helical" evidence="1">
    <location>
        <begin position="192"/>
        <end position="209"/>
    </location>
</feature>
<proteinExistence type="predicted"/>
<organism evidence="2 3">
    <name type="scientific">Lactococcus hircilactis</name>
    <dbReference type="NCBI Taxonomy" id="1494462"/>
    <lineage>
        <taxon>Bacteria</taxon>
        <taxon>Bacillati</taxon>
        <taxon>Bacillota</taxon>
        <taxon>Bacilli</taxon>
        <taxon>Lactobacillales</taxon>
        <taxon>Streptococcaceae</taxon>
        <taxon>Lactococcus</taxon>
    </lineage>
</organism>
<evidence type="ECO:0000256" key="1">
    <source>
        <dbReference type="SAM" id="Phobius"/>
    </source>
</evidence>
<protein>
    <submittedName>
        <fullName evidence="2">DUF2142 domain-containing protein</fullName>
    </submittedName>
</protein>
<feature type="transmembrane region" description="Helical" evidence="1">
    <location>
        <begin position="364"/>
        <end position="382"/>
    </location>
</feature>
<feature type="transmembrane region" description="Helical" evidence="1">
    <location>
        <begin position="433"/>
        <end position="454"/>
    </location>
</feature>
<dbReference type="Proteomes" id="UP000439550">
    <property type="component" value="Unassembled WGS sequence"/>
</dbReference>
<gene>
    <name evidence="2" type="ORF">GHI93_05915</name>
</gene>
<name>A0A7X2D069_9LACT</name>
<accession>A0A7X2D069</accession>
<dbReference type="AlphaFoldDB" id="A0A7X2D069"/>